<dbReference type="SUPFAM" id="SSF63817">
    <property type="entry name" value="Sortase"/>
    <property type="match status" value="1"/>
</dbReference>
<evidence type="ECO:0000256" key="1">
    <source>
        <dbReference type="ARBA" id="ARBA00022801"/>
    </source>
</evidence>
<dbReference type="PROSITE" id="PS51257">
    <property type="entry name" value="PROKAR_LIPOPROTEIN"/>
    <property type="match status" value="1"/>
</dbReference>
<feature type="signal peptide" evidence="2">
    <location>
        <begin position="1"/>
        <end position="22"/>
    </location>
</feature>
<feature type="chain" id="PRO_5045882011" evidence="2">
    <location>
        <begin position="23"/>
        <end position="213"/>
    </location>
</feature>
<dbReference type="Proteomes" id="UP001258181">
    <property type="component" value="Unassembled WGS sequence"/>
</dbReference>
<accession>A0ABU1TVL3</accession>
<reference evidence="3 4" key="1">
    <citation type="submission" date="2023-07" db="EMBL/GenBank/DDBJ databases">
        <title>Sorghum-associated microbial communities from plants grown in Nebraska, USA.</title>
        <authorList>
            <person name="Schachtman D."/>
        </authorList>
    </citation>
    <scope>NUCLEOTIDE SEQUENCE [LARGE SCALE GENOMIC DNA]</scope>
    <source>
        <strain evidence="3 4">BE211</strain>
    </source>
</reference>
<dbReference type="EMBL" id="JAVDWA010000001">
    <property type="protein sequence ID" value="MDR7071226.1"/>
    <property type="molecule type" value="Genomic_DNA"/>
</dbReference>
<dbReference type="CDD" id="cd05829">
    <property type="entry name" value="Sortase_F"/>
    <property type="match status" value="1"/>
</dbReference>
<dbReference type="InterPro" id="IPR005754">
    <property type="entry name" value="Sortase"/>
</dbReference>
<evidence type="ECO:0000256" key="2">
    <source>
        <dbReference type="SAM" id="SignalP"/>
    </source>
</evidence>
<evidence type="ECO:0000313" key="4">
    <source>
        <dbReference type="Proteomes" id="UP001258181"/>
    </source>
</evidence>
<keyword evidence="2" id="KW-0732">Signal</keyword>
<keyword evidence="4" id="KW-1185">Reference proteome</keyword>
<sequence>MNRWWLVCLCLFFVLLSGCSSKDTGKAAENNDVSQIERSKEAIKNSSTKASAKRYDGEIIKDNNTSIIPKTIEIPAIHVKAPIEQVGTLKNGQMGVPEDFNAVGWYKDGSMPGERGSAVMAGHVDSKTGPAVFYKLEDLKKGDRIMITDEDDKQLTFEVVRIEAYPRKSAPLDKVFGFSYRKKLNLITCTGNFNRDVGTHEKRLVVYTELVNS</sequence>
<proteinExistence type="predicted"/>
<protein>
    <submittedName>
        <fullName evidence="3">LPXTG-site transpeptidase (Sortase) family protein</fullName>
    </submittedName>
</protein>
<dbReference type="Gene3D" id="2.40.260.10">
    <property type="entry name" value="Sortase"/>
    <property type="match status" value="1"/>
</dbReference>
<dbReference type="Pfam" id="PF04203">
    <property type="entry name" value="Sortase"/>
    <property type="match status" value="1"/>
</dbReference>
<evidence type="ECO:0000313" key="3">
    <source>
        <dbReference type="EMBL" id="MDR7071226.1"/>
    </source>
</evidence>
<dbReference type="InterPro" id="IPR042001">
    <property type="entry name" value="Sortase_F"/>
</dbReference>
<name>A0ABU1TVL3_9BACL</name>
<keyword evidence="1" id="KW-0378">Hydrolase</keyword>
<organism evidence="3 4">
    <name type="scientific">Fictibacillus barbaricus</name>
    <dbReference type="NCBI Taxonomy" id="182136"/>
    <lineage>
        <taxon>Bacteria</taxon>
        <taxon>Bacillati</taxon>
        <taxon>Bacillota</taxon>
        <taxon>Bacilli</taxon>
        <taxon>Bacillales</taxon>
        <taxon>Fictibacillaceae</taxon>
        <taxon>Fictibacillus</taxon>
    </lineage>
</organism>
<gene>
    <name evidence="3" type="ORF">J2X07_000201</name>
</gene>
<dbReference type="InterPro" id="IPR023365">
    <property type="entry name" value="Sortase_dom-sf"/>
</dbReference>
<comment type="caution">
    <text evidence="3">The sequence shown here is derived from an EMBL/GenBank/DDBJ whole genome shotgun (WGS) entry which is preliminary data.</text>
</comment>
<dbReference type="RefSeq" id="WP_310255679.1">
    <property type="nucleotide sequence ID" value="NZ_JAVDWA010000001.1"/>
</dbReference>